<keyword evidence="11" id="KW-0067">ATP-binding</keyword>
<evidence type="ECO:0000256" key="4">
    <source>
        <dbReference type="ARBA" id="ARBA00012551"/>
    </source>
</evidence>
<dbReference type="InterPro" id="IPR027388">
    <property type="entry name" value="Ku70_bridge/pillars_dom_sf"/>
</dbReference>
<dbReference type="InterPro" id="IPR006164">
    <property type="entry name" value="DNA_bd_Ku70/Ku80"/>
</dbReference>
<evidence type="ECO:0000256" key="20">
    <source>
        <dbReference type="SAM" id="MobiDB-lite"/>
    </source>
</evidence>
<dbReference type="Gene3D" id="3.40.50.410">
    <property type="entry name" value="von Willebrand factor, type A domain"/>
    <property type="match status" value="1"/>
</dbReference>
<feature type="compositionally biased region" description="Polar residues" evidence="20">
    <location>
        <begin position="1136"/>
        <end position="1155"/>
    </location>
</feature>
<feature type="compositionally biased region" description="Basic and acidic residues" evidence="20">
    <location>
        <begin position="1"/>
        <end position="10"/>
    </location>
</feature>
<comment type="catalytic activity">
    <reaction evidence="19">
        <text>ATP + H2O = ADP + phosphate + H(+)</text>
        <dbReference type="Rhea" id="RHEA:13065"/>
        <dbReference type="ChEBI" id="CHEBI:15377"/>
        <dbReference type="ChEBI" id="CHEBI:15378"/>
        <dbReference type="ChEBI" id="CHEBI:30616"/>
        <dbReference type="ChEBI" id="CHEBI:43474"/>
        <dbReference type="ChEBI" id="CHEBI:456216"/>
        <dbReference type="EC" id="3.6.4.12"/>
    </reaction>
</comment>
<dbReference type="InterPro" id="IPR036864">
    <property type="entry name" value="Zn2-C6_fun-type_DNA-bd_sf"/>
</dbReference>
<comment type="caution">
    <text evidence="23">The sequence shown here is derived from an EMBL/GenBank/DDBJ whole genome shotgun (WGS) entry which is preliminary data.</text>
</comment>
<dbReference type="PANTHER" id="PTHR12604:SF2">
    <property type="entry name" value="X-RAY REPAIR CROSS-COMPLEMENTING PROTEIN 6"/>
    <property type="match status" value="1"/>
</dbReference>
<evidence type="ECO:0000313" key="24">
    <source>
        <dbReference type="Proteomes" id="UP000746612"/>
    </source>
</evidence>
<dbReference type="CDD" id="cd01458">
    <property type="entry name" value="vWA_ku"/>
    <property type="match status" value="1"/>
</dbReference>
<dbReference type="InterPro" id="IPR036361">
    <property type="entry name" value="SAP_dom_sf"/>
</dbReference>
<dbReference type="GO" id="GO:0000781">
    <property type="term" value="C:chromosome, telomeric region"/>
    <property type="evidence" value="ECO:0007669"/>
    <property type="project" value="UniProtKB-SubCell"/>
</dbReference>
<feature type="domain" description="SAP" evidence="22">
    <location>
        <begin position="606"/>
        <end position="640"/>
    </location>
</feature>
<feature type="compositionally biased region" description="Low complexity" evidence="20">
    <location>
        <begin position="1529"/>
        <end position="1542"/>
    </location>
</feature>
<gene>
    <name evidence="23" type="ORF">MDCFG202_LOCUS475701</name>
</gene>
<evidence type="ECO:0000256" key="5">
    <source>
        <dbReference type="ARBA" id="ARBA00021796"/>
    </source>
</evidence>
<dbReference type="InterPro" id="IPR003034">
    <property type="entry name" value="SAP_dom"/>
</dbReference>
<reference evidence="23" key="1">
    <citation type="submission" date="2021-03" db="EMBL/GenBank/DDBJ databases">
        <authorList>
            <person name="Alouane T."/>
            <person name="Langin T."/>
            <person name="Bonhomme L."/>
        </authorList>
    </citation>
    <scope>NUCLEOTIDE SEQUENCE</scope>
    <source>
        <strain evidence="23">MDC_Fg202</strain>
    </source>
</reference>
<dbReference type="PROSITE" id="PS50048">
    <property type="entry name" value="ZN2_CY6_FUNGAL_2"/>
    <property type="match status" value="1"/>
</dbReference>
<feature type="compositionally biased region" description="Low complexity" evidence="20">
    <location>
        <begin position="1762"/>
        <end position="1773"/>
    </location>
</feature>
<evidence type="ECO:0000256" key="8">
    <source>
        <dbReference type="ARBA" id="ARBA00022763"/>
    </source>
</evidence>
<dbReference type="GO" id="GO:0000981">
    <property type="term" value="F:DNA-binding transcription factor activity, RNA polymerase II-specific"/>
    <property type="evidence" value="ECO:0007669"/>
    <property type="project" value="InterPro"/>
</dbReference>
<dbReference type="FunFam" id="3.40.50.410:FF:000071">
    <property type="entry name" value="ATP-dependent DNA helicase II subunit 1"/>
    <property type="match status" value="1"/>
</dbReference>
<keyword evidence="7" id="KW-0547">Nucleotide-binding</keyword>
<feature type="compositionally biased region" description="Low complexity" evidence="20">
    <location>
        <begin position="1227"/>
        <end position="1242"/>
    </location>
</feature>
<dbReference type="Gene3D" id="4.10.240.10">
    <property type="entry name" value="Zn(2)-C6 fungal-type DNA-binding domain"/>
    <property type="match status" value="1"/>
</dbReference>
<feature type="compositionally biased region" description="Polar residues" evidence="20">
    <location>
        <begin position="1259"/>
        <end position="1276"/>
    </location>
</feature>
<comment type="subcellular location">
    <subcellularLocation>
        <location evidence="2">Chromosome</location>
        <location evidence="2">Telomere</location>
    </subcellularLocation>
    <subcellularLocation>
        <location evidence="1">Nucleus</location>
    </subcellularLocation>
</comment>
<dbReference type="GO" id="GO:0006303">
    <property type="term" value="P:double-strand break repair via nonhomologous end joining"/>
    <property type="evidence" value="ECO:0007669"/>
    <property type="project" value="InterPro"/>
</dbReference>
<feature type="compositionally biased region" description="Polar residues" evidence="20">
    <location>
        <begin position="1661"/>
        <end position="1672"/>
    </location>
</feature>
<dbReference type="Proteomes" id="UP000746612">
    <property type="component" value="Unassembled WGS sequence"/>
</dbReference>
<keyword evidence="14" id="KW-0233">DNA recombination</keyword>
<keyword evidence="9" id="KW-0378">Hydrolase</keyword>
<feature type="region of interest" description="Disordered" evidence="20">
    <location>
        <begin position="557"/>
        <end position="594"/>
    </location>
</feature>
<dbReference type="InterPro" id="IPR047087">
    <property type="entry name" value="KU70_core_dom"/>
</dbReference>
<feature type="compositionally biased region" description="Basic residues" evidence="20">
    <location>
        <begin position="1279"/>
        <end position="1288"/>
    </location>
</feature>
<evidence type="ECO:0000256" key="14">
    <source>
        <dbReference type="ARBA" id="ARBA00023172"/>
    </source>
</evidence>
<evidence type="ECO:0000256" key="1">
    <source>
        <dbReference type="ARBA" id="ARBA00004123"/>
    </source>
</evidence>
<dbReference type="GO" id="GO:0006310">
    <property type="term" value="P:DNA recombination"/>
    <property type="evidence" value="ECO:0007669"/>
    <property type="project" value="UniProtKB-KW"/>
</dbReference>
<evidence type="ECO:0000256" key="15">
    <source>
        <dbReference type="ARBA" id="ARBA00023204"/>
    </source>
</evidence>
<dbReference type="GO" id="GO:0003684">
    <property type="term" value="F:damaged DNA binding"/>
    <property type="evidence" value="ECO:0007669"/>
    <property type="project" value="InterPro"/>
</dbReference>
<keyword evidence="6" id="KW-0158">Chromosome</keyword>
<evidence type="ECO:0000256" key="11">
    <source>
        <dbReference type="ARBA" id="ARBA00022840"/>
    </source>
</evidence>
<evidence type="ECO:0000256" key="19">
    <source>
        <dbReference type="ARBA" id="ARBA00047995"/>
    </source>
</evidence>
<dbReference type="InterPro" id="IPR001138">
    <property type="entry name" value="Zn2Cys6_DnaBD"/>
</dbReference>
<dbReference type="Gene3D" id="2.40.290.10">
    <property type="match status" value="1"/>
</dbReference>
<dbReference type="InterPro" id="IPR005160">
    <property type="entry name" value="Ku_C"/>
</dbReference>
<dbReference type="NCBIfam" id="TIGR00578">
    <property type="entry name" value="ku70"/>
    <property type="match status" value="1"/>
</dbReference>
<feature type="compositionally biased region" description="Acidic residues" evidence="20">
    <location>
        <begin position="11"/>
        <end position="21"/>
    </location>
</feature>
<accession>A0A9N8RL98</accession>
<dbReference type="Pfam" id="PF00172">
    <property type="entry name" value="Zn_clus"/>
    <property type="match status" value="1"/>
</dbReference>
<dbReference type="SUPFAM" id="SSF53300">
    <property type="entry name" value="vWA-like"/>
    <property type="match status" value="1"/>
</dbReference>
<evidence type="ECO:0000256" key="7">
    <source>
        <dbReference type="ARBA" id="ARBA00022741"/>
    </source>
</evidence>
<dbReference type="SMART" id="SM00066">
    <property type="entry name" value="GAL4"/>
    <property type="match status" value="1"/>
</dbReference>
<dbReference type="GO" id="GO:0003678">
    <property type="term" value="F:DNA helicase activity"/>
    <property type="evidence" value="ECO:0007669"/>
    <property type="project" value="UniProtKB-EC"/>
</dbReference>
<dbReference type="Pfam" id="PF03730">
    <property type="entry name" value="Ku_C"/>
    <property type="match status" value="1"/>
</dbReference>
<feature type="region of interest" description="Disordered" evidence="20">
    <location>
        <begin position="1698"/>
        <end position="1841"/>
    </location>
</feature>
<dbReference type="GO" id="GO:0043564">
    <property type="term" value="C:Ku70:Ku80 complex"/>
    <property type="evidence" value="ECO:0007669"/>
    <property type="project" value="InterPro"/>
</dbReference>
<keyword evidence="16" id="KW-0539">Nucleus</keyword>
<dbReference type="InterPro" id="IPR005161">
    <property type="entry name" value="Ku_N"/>
</dbReference>
<dbReference type="InterPro" id="IPR016194">
    <property type="entry name" value="SPOC-like_C_dom_sf"/>
</dbReference>
<dbReference type="SUPFAM" id="SSF57701">
    <property type="entry name" value="Zn2/Cys6 DNA-binding domain"/>
    <property type="match status" value="1"/>
</dbReference>
<dbReference type="FunFam" id="4.10.970.10:FF:000003">
    <property type="entry name" value="ATP-dependent DNA helicase II subunit 1"/>
    <property type="match status" value="1"/>
</dbReference>
<feature type="domain" description="Zn(2)-C6 fungal-type" evidence="21">
    <location>
        <begin position="1292"/>
        <end position="1322"/>
    </location>
</feature>
<feature type="region of interest" description="Disordered" evidence="20">
    <location>
        <begin position="719"/>
        <end position="745"/>
    </location>
</feature>
<feature type="compositionally biased region" description="Low complexity" evidence="20">
    <location>
        <begin position="1567"/>
        <end position="1606"/>
    </location>
</feature>
<dbReference type="PANTHER" id="PTHR12604">
    <property type="entry name" value="KU AUTOANTIGEN DNA HELICASE"/>
    <property type="match status" value="1"/>
</dbReference>
<comment type="similarity">
    <text evidence="3">Belongs to the ku70 family.</text>
</comment>
<evidence type="ECO:0000256" key="10">
    <source>
        <dbReference type="ARBA" id="ARBA00022806"/>
    </source>
</evidence>
<evidence type="ECO:0000256" key="18">
    <source>
        <dbReference type="ARBA" id="ARBA00031811"/>
    </source>
</evidence>
<dbReference type="GO" id="GO:0003690">
    <property type="term" value="F:double-stranded DNA binding"/>
    <property type="evidence" value="ECO:0007669"/>
    <property type="project" value="TreeGrafter"/>
</dbReference>
<feature type="compositionally biased region" description="Low complexity" evidence="20">
    <location>
        <begin position="1791"/>
        <end position="1813"/>
    </location>
</feature>
<evidence type="ECO:0000256" key="9">
    <source>
        <dbReference type="ARBA" id="ARBA00022801"/>
    </source>
</evidence>
<dbReference type="EC" id="3.6.4.12" evidence="4"/>
<comment type="function">
    <text evidence="17">Single-stranded DNA-dependent ATP-dependent helicase. Involved in non-homologous end joining (NHEJ) DNA double strand break repair. DNA-binding is sequence-independent but has a high affinity to nicks in double-stranded DNA and to the ends of duplex DNA. Binds to naturally occurring chromosomal ends, and therefore provides chromosomal end protection. Required also for telomere recombination to repair telomeric ends in the absence of telomerase. KU70, of the KU70/KU80 heterodimer, binds to the stem loop of TLC1, the RNA component of telomerase. Involved in telomere maintenance. Interacts with telomeric repeats and subtelomeric sequences thereby controlling telomere length and protecting against subtelomeric rearrangement. Maintains telomeric chromatin, which is involved in silencing the expression of genes located at the telomere. Required for mating-type switching.</text>
</comment>
<feature type="region of interest" description="Disordered" evidence="20">
    <location>
        <begin position="1220"/>
        <end position="1680"/>
    </location>
</feature>
<dbReference type="CDD" id="cd00067">
    <property type="entry name" value="GAL4"/>
    <property type="match status" value="1"/>
</dbReference>
<dbReference type="SUPFAM" id="SSF68906">
    <property type="entry name" value="SAP domain"/>
    <property type="match status" value="1"/>
</dbReference>
<dbReference type="GO" id="GO:0005524">
    <property type="term" value="F:ATP binding"/>
    <property type="evidence" value="ECO:0007669"/>
    <property type="project" value="UniProtKB-KW"/>
</dbReference>
<dbReference type="Pfam" id="PF02037">
    <property type="entry name" value="SAP"/>
    <property type="match status" value="1"/>
</dbReference>
<feature type="compositionally biased region" description="Basic and acidic residues" evidence="20">
    <location>
        <begin position="1059"/>
        <end position="1068"/>
    </location>
</feature>
<evidence type="ECO:0000256" key="3">
    <source>
        <dbReference type="ARBA" id="ARBA00005240"/>
    </source>
</evidence>
<feature type="compositionally biased region" description="Basic and acidic residues" evidence="20">
    <location>
        <begin position="1297"/>
        <end position="1309"/>
    </location>
</feature>
<organism evidence="23 24">
    <name type="scientific">Gibberella zeae</name>
    <name type="common">Wheat head blight fungus</name>
    <name type="synonym">Fusarium graminearum</name>
    <dbReference type="NCBI Taxonomy" id="5518"/>
    <lineage>
        <taxon>Eukaryota</taxon>
        <taxon>Fungi</taxon>
        <taxon>Dikarya</taxon>
        <taxon>Ascomycota</taxon>
        <taxon>Pezizomycotina</taxon>
        <taxon>Sordariomycetes</taxon>
        <taxon>Hypocreomycetidae</taxon>
        <taxon>Hypocreales</taxon>
        <taxon>Nectriaceae</taxon>
        <taxon>Fusarium</taxon>
    </lineage>
</organism>
<sequence length="1841" mass="201085">MADKQDWRREDEDDGEQEVDENSYKAQKDAILLAIDVSKSMLEPPPPSDYKKADRDSPVQAALKCAYHLMEQRIISNPKDMMGILLFGTEKSKFQESGDGRGGLGYPHCYLFTDLDVPAAEDVKALKALVEEGEDEDEVLTPSDEPVSMSNVLFCANQIFTTKAANFGSRRLFIVTDNASPHASDKQAKSAAAVRAKDLYDLGIMIDLFPITRGDATFDVHKFYDDIIYRDPVGEANMSEVRTSKSGDGLTLLSSLISNVNSKQTAKRALFSNLPFEIAPGLRISVKGYNIVHRQVPARTCYIWLDGEKAQIASGETTRIAEDSAKVIEKGDIKKAYKFGGEYVYFTPDEQKSLKDFGSPVIRIIGFKPRSLLPIWASTKKSTFIFPSEEDYVGSSRVFTALWQKLLKDDKMGIAWCITRANAQPMLAAIIPSRERSDDDSGTPYLPAGLWIYPLPFQDDLRNINPPSEVLRTSDELTTQMRTIVQQLQLPKAMYNPSKYPNPALQWHYRILQALALQEEVPEKADDATEPKYKAISKRAGGYLEDWSECLAQEAGKVANSKATKRETDDEDVERPAKKSRGASEKASGSSFSMEQLKTAINGGGINKMTVVQLRDLLATKGMSTAGRKMELIERVEQWMDVTKDPAAFMHTLPSASASGRRDSFQWAARQDSGNNQDILPGTGVRAQSPTSLVGWPSHIRSVPFSSSASAQLFARPQTPDAGVGCRNRQNLPSPASTDLSPQKEPWADDYISRLLRRVRHHPNGGQRANTSPVMADFLASLGFGGAQTTAVSNNSQCDSVEQLQNQLRGILDAKVTPTRAEHVAITTELRATVRFQLTASELENGNHDNPNNLDPALGGAQSTEVNGDQDAGQPSRVVFANDTIMNQPQDDPALQRSVAKHIISTISSADGSTWTVREVSRGAQGWTFTYLCKDSFQHWSRQTAKNPLKTIVGEFSQREPDPTLHSKLISRPPRPAFDCRGSIVIAFNRSSRSISVKYDHTPLHKTVAELAAHFKPPPRQLGPGAQKLQEQQQKAKEKTLKKPRGEKKDKKERKKRDSVKAQDENGNPRKRKKKTNGASQPETTDGSMTPLDYPGASAVGGQTDPSYMNGGQAPDNTGHQGFNDYPQGLMGDASGATNGTGSQQAGGQPGSVTFPVNVSAAEAARRREAATAMLNNAGVDPTTLSPEQFGIFSNQAPELQRESLNMLVNYGAERLRIVHPSNREGSAQASASTAQSSQSSTGPRTTKELVPQSGAHDSPNTDFEAQAASQTADDTSSPKRKVRKMGKSRTACFPCKARETKCPRERPTCTECSNHGTACEYAPQKPRNRGKKTKKSEEIDIDDDEEEEEEEEEEEQQEDAEDAEDVEAEGDEEEDDDDEQAASQDYSHPQMNIGNMVTNTDATTQDSHATQSNYYQSTSSLAMPQANPYPNNPQPLTTAASQRNNYSHALPEVIQPVHHVPPPIPAPAGTIAPSETRRWTAFGSGGLNGASDSSKARRGLPSEPPRPTTQSPSTTNVQLSSWGQSSNTTMPAVPATTMATVSPQMSYDSRSSHRSRQKNQSLSNDSAQQAAAMASTAMPQAQVQVHAQAQARQSPVAAAAMMAQARKSPYQQVAVPRTTSRTSQRNQSRTPVTEQARGYQPPPPVDMGQQQSARPGAHYDTSSSHMPSGSGYNDYGRYCGANTAANHQAAMSAASATPSTMGTSCQSKPATANQWSGSSSRNDRSYGSNSSYQTPNIYTKTPAAKSVSASGQNFKMRPGTQQQHQQQPQHAHGSSNSYSQQQQATYPAYSGSTHQNQQGQTSNQQQQQQPPSWYFQNSHNPSMHHGSQSSGYNYESWSGV</sequence>
<keyword evidence="12" id="KW-0779">Telomere</keyword>
<evidence type="ECO:0000313" key="23">
    <source>
        <dbReference type="EMBL" id="CAG2001816.1"/>
    </source>
</evidence>
<name>A0A9N8RL98_GIBZA</name>
<protein>
    <recommendedName>
        <fullName evidence="5">ATP-dependent DNA helicase II subunit 1</fullName>
        <ecNumber evidence="4">3.6.4.12</ecNumber>
    </recommendedName>
    <alternativeName>
        <fullName evidence="18">ATP-dependent DNA helicase II subunit Ku70</fullName>
    </alternativeName>
</protein>
<feature type="compositionally biased region" description="Polar residues" evidence="20">
    <location>
        <begin position="1077"/>
        <end position="1088"/>
    </location>
</feature>
<dbReference type="SMART" id="SM00513">
    <property type="entry name" value="SAP"/>
    <property type="match status" value="1"/>
</dbReference>
<dbReference type="InterPro" id="IPR036465">
    <property type="entry name" value="vWFA_dom_sf"/>
</dbReference>
<evidence type="ECO:0000256" key="16">
    <source>
        <dbReference type="ARBA" id="ARBA00023242"/>
    </source>
</evidence>
<feature type="region of interest" description="Disordered" evidence="20">
    <location>
        <begin position="843"/>
        <end position="874"/>
    </location>
</feature>
<dbReference type="GO" id="GO:0008270">
    <property type="term" value="F:zinc ion binding"/>
    <property type="evidence" value="ECO:0007669"/>
    <property type="project" value="InterPro"/>
</dbReference>
<proteinExistence type="inferred from homology"/>
<dbReference type="SMART" id="SM00559">
    <property type="entry name" value="Ku78"/>
    <property type="match status" value="1"/>
</dbReference>
<dbReference type="InterPro" id="IPR006165">
    <property type="entry name" value="Ku70"/>
</dbReference>
<feature type="compositionally biased region" description="Basic residues" evidence="20">
    <location>
        <begin position="1042"/>
        <end position="1058"/>
    </location>
</feature>
<dbReference type="EMBL" id="CAJPIJ010000172">
    <property type="protein sequence ID" value="CAG2001816.1"/>
    <property type="molecule type" value="Genomic_DNA"/>
</dbReference>
<keyword evidence="15" id="KW-0234">DNA repair</keyword>
<dbReference type="Gene3D" id="1.10.720.30">
    <property type="entry name" value="SAP domain"/>
    <property type="match status" value="1"/>
</dbReference>
<evidence type="ECO:0000259" key="21">
    <source>
        <dbReference type="PROSITE" id="PS50048"/>
    </source>
</evidence>
<dbReference type="PROSITE" id="PS50800">
    <property type="entry name" value="SAP"/>
    <property type="match status" value="1"/>
</dbReference>
<dbReference type="GO" id="GO:0042162">
    <property type="term" value="F:telomeric DNA binding"/>
    <property type="evidence" value="ECO:0007669"/>
    <property type="project" value="InterPro"/>
</dbReference>
<feature type="compositionally biased region" description="Polar residues" evidence="20">
    <location>
        <begin position="1618"/>
        <end position="1634"/>
    </location>
</feature>
<dbReference type="Pfam" id="PF02735">
    <property type="entry name" value="Ku"/>
    <property type="match status" value="1"/>
</dbReference>
<dbReference type="Gene3D" id="1.10.1600.10">
    <property type="match status" value="1"/>
</dbReference>
<feature type="compositionally biased region" description="Polar residues" evidence="20">
    <location>
        <begin position="728"/>
        <end position="741"/>
    </location>
</feature>
<keyword evidence="8" id="KW-0227">DNA damage</keyword>
<evidence type="ECO:0000256" key="6">
    <source>
        <dbReference type="ARBA" id="ARBA00022454"/>
    </source>
</evidence>
<dbReference type="CDD" id="cd00788">
    <property type="entry name" value="KU70"/>
    <property type="match status" value="1"/>
</dbReference>
<feature type="compositionally biased region" description="Polar residues" evidence="20">
    <location>
        <begin position="1437"/>
        <end position="1448"/>
    </location>
</feature>
<dbReference type="Pfam" id="PF03731">
    <property type="entry name" value="Ku_N"/>
    <property type="match status" value="1"/>
</dbReference>
<keyword evidence="13" id="KW-0238">DNA-binding</keyword>
<dbReference type="GO" id="GO:0000723">
    <property type="term" value="P:telomere maintenance"/>
    <property type="evidence" value="ECO:0007669"/>
    <property type="project" value="InterPro"/>
</dbReference>
<dbReference type="GO" id="GO:0016787">
    <property type="term" value="F:hydrolase activity"/>
    <property type="evidence" value="ECO:0007669"/>
    <property type="project" value="UniProtKB-KW"/>
</dbReference>
<feature type="compositionally biased region" description="Polar residues" evidence="20">
    <location>
        <begin position="1815"/>
        <end position="1841"/>
    </location>
</feature>
<evidence type="ECO:0000256" key="12">
    <source>
        <dbReference type="ARBA" id="ARBA00022895"/>
    </source>
</evidence>
<feature type="compositionally biased region" description="Polar residues" evidence="20">
    <location>
        <begin position="843"/>
        <end position="853"/>
    </location>
</feature>
<dbReference type="SUPFAM" id="SSF100939">
    <property type="entry name" value="SPOC domain-like"/>
    <property type="match status" value="1"/>
</dbReference>
<feature type="region of interest" description="Disordered" evidence="20">
    <location>
        <begin position="1016"/>
        <end position="1155"/>
    </location>
</feature>
<feature type="compositionally biased region" description="Polar residues" evidence="20">
    <location>
        <begin position="1774"/>
        <end position="1786"/>
    </location>
</feature>
<evidence type="ECO:0000256" key="13">
    <source>
        <dbReference type="ARBA" id="ARBA00023125"/>
    </source>
</evidence>
<evidence type="ECO:0000256" key="2">
    <source>
        <dbReference type="ARBA" id="ARBA00004574"/>
    </source>
</evidence>
<feature type="compositionally biased region" description="Polar residues" evidence="20">
    <location>
        <begin position="1517"/>
        <end position="1528"/>
    </location>
</feature>
<feature type="compositionally biased region" description="Acidic residues" evidence="20">
    <location>
        <begin position="1340"/>
        <end position="1381"/>
    </location>
</feature>
<dbReference type="Gene3D" id="4.10.970.10">
    <property type="entry name" value="Ku70, bridge and pillars"/>
    <property type="match status" value="1"/>
</dbReference>
<feature type="compositionally biased region" description="Polar residues" evidence="20">
    <location>
        <begin position="1706"/>
        <end position="1740"/>
    </location>
</feature>
<evidence type="ECO:0000259" key="22">
    <source>
        <dbReference type="PROSITE" id="PS50800"/>
    </source>
</evidence>
<evidence type="ECO:0000256" key="17">
    <source>
        <dbReference type="ARBA" id="ARBA00024890"/>
    </source>
</evidence>
<feature type="compositionally biased region" description="Polar residues" evidence="20">
    <location>
        <begin position="1384"/>
        <end position="1423"/>
    </location>
</feature>
<keyword evidence="10" id="KW-0347">Helicase</keyword>
<feature type="region of interest" description="Disordered" evidence="20">
    <location>
        <begin position="1"/>
        <end position="25"/>
    </location>
</feature>